<organism evidence="7 9">
    <name type="scientific">Iris pallida</name>
    <name type="common">Sweet iris</name>
    <dbReference type="NCBI Taxonomy" id="29817"/>
    <lineage>
        <taxon>Eukaryota</taxon>
        <taxon>Viridiplantae</taxon>
        <taxon>Streptophyta</taxon>
        <taxon>Embryophyta</taxon>
        <taxon>Tracheophyta</taxon>
        <taxon>Spermatophyta</taxon>
        <taxon>Magnoliopsida</taxon>
        <taxon>Liliopsida</taxon>
        <taxon>Asparagales</taxon>
        <taxon>Iridaceae</taxon>
        <taxon>Iridoideae</taxon>
        <taxon>Irideae</taxon>
        <taxon>Iris</taxon>
    </lineage>
</organism>
<dbReference type="EMBL" id="JANAVB010032616">
    <property type="protein sequence ID" value="KAJ6810223.1"/>
    <property type="molecule type" value="Genomic_DNA"/>
</dbReference>
<evidence type="ECO:0000256" key="1">
    <source>
        <dbReference type="ARBA" id="ARBA00022723"/>
    </source>
</evidence>
<dbReference type="Gene3D" id="3.30.40.10">
    <property type="entry name" value="Zinc/RING finger domain, C3HC4 (zinc finger)"/>
    <property type="match status" value="1"/>
</dbReference>
<dbReference type="Proteomes" id="UP001140949">
    <property type="component" value="Unassembled WGS sequence"/>
</dbReference>
<dbReference type="PROSITE" id="PS50089">
    <property type="entry name" value="ZF_RING_2"/>
    <property type="match status" value="1"/>
</dbReference>
<protein>
    <recommendedName>
        <fullName evidence="6">RING-type domain-containing protein</fullName>
    </recommendedName>
</protein>
<dbReference type="InterPro" id="IPR013083">
    <property type="entry name" value="Znf_RING/FYVE/PHD"/>
</dbReference>
<evidence type="ECO:0000259" key="6">
    <source>
        <dbReference type="PROSITE" id="PS50089"/>
    </source>
</evidence>
<dbReference type="Pfam" id="PF00097">
    <property type="entry name" value="zf-C3HC4"/>
    <property type="match status" value="1"/>
</dbReference>
<dbReference type="InterPro" id="IPR018957">
    <property type="entry name" value="Znf_C3HC4_RING-type"/>
</dbReference>
<keyword evidence="2 4" id="KW-0863">Zinc-finger</keyword>
<feature type="compositionally biased region" description="Basic residues" evidence="5">
    <location>
        <begin position="425"/>
        <end position="438"/>
    </location>
</feature>
<evidence type="ECO:0000256" key="2">
    <source>
        <dbReference type="ARBA" id="ARBA00022771"/>
    </source>
</evidence>
<dbReference type="GO" id="GO:0008270">
    <property type="term" value="F:zinc ion binding"/>
    <property type="evidence" value="ECO:0007669"/>
    <property type="project" value="UniProtKB-KW"/>
</dbReference>
<keyword evidence="9" id="KW-1185">Reference proteome</keyword>
<keyword evidence="3" id="KW-0862">Zinc</keyword>
<keyword evidence="1" id="KW-0479">Metal-binding</keyword>
<sequence length="438" mass="47633">MGANCCVAARNKPSPQRISCDVSNYRNVRHSPSWSFRWDNRTHIEDIMDNPSRFSHQNSANVSSEIKSAANTEIEGLSDGGSSSDAFHISKFRKPSSKVAFAGSSKSIVADQSIGSNSPPEERGYIDSPCVASASDTKPSMSVPSTSSSSSLKAAGPSTYRSCSLPSDQDSSKKAGRSPCYQLSRQVSDSRIPSLKSLNESGSCTPESRQSFVLSVCSNDMSIGGSHGGSSDGWSMRTFSELVAASSQRDCWSFDSENLSSINSKFSRSSPQSTHIQICRVCSKLLKEKSPWSVQKIVSTNDIYVAAVLVCGHVYHAECLESMTSELDRYDPPCPVCTNGEKLAPRLLGKAELKDKSKISRRAVAGIDVDGNPVSDHCKAGEKNSKMRASSSMKASFGVRFLRRHFSIGSRHPPERSASESEATRKKKKGFWARYRKE</sequence>
<evidence type="ECO:0000256" key="3">
    <source>
        <dbReference type="ARBA" id="ARBA00022833"/>
    </source>
</evidence>
<dbReference type="PANTHER" id="PTHR31150:SF32">
    <property type="entry name" value="RING_U-BOX SUPERFAMILY PROTEIN"/>
    <property type="match status" value="1"/>
</dbReference>
<comment type="caution">
    <text evidence="7">The sequence shown here is derived from an EMBL/GenBank/DDBJ whole genome shotgun (WGS) entry which is preliminary data.</text>
</comment>
<dbReference type="CDD" id="cd16448">
    <property type="entry name" value="RING-H2"/>
    <property type="match status" value="1"/>
</dbReference>
<feature type="region of interest" description="Disordered" evidence="5">
    <location>
        <begin position="109"/>
        <end position="185"/>
    </location>
</feature>
<evidence type="ECO:0000313" key="7">
    <source>
        <dbReference type="EMBL" id="KAJ6795571.1"/>
    </source>
</evidence>
<feature type="region of interest" description="Disordered" evidence="5">
    <location>
        <begin position="408"/>
        <end position="438"/>
    </location>
</feature>
<reference evidence="7" key="2">
    <citation type="submission" date="2023-04" db="EMBL/GenBank/DDBJ databases">
        <authorList>
            <person name="Bruccoleri R.E."/>
            <person name="Oakeley E.J."/>
            <person name="Faust A.-M."/>
            <person name="Dessus-Babus S."/>
            <person name="Altorfer M."/>
            <person name="Burckhardt D."/>
            <person name="Oertli M."/>
            <person name="Naumann U."/>
            <person name="Petersen F."/>
            <person name="Wong J."/>
        </authorList>
    </citation>
    <scope>NUCLEOTIDE SEQUENCE</scope>
    <source>
        <strain evidence="7">GSM-AAB239-AS_SAM_17_03QT</strain>
        <tissue evidence="7">Leaf</tissue>
    </source>
</reference>
<feature type="compositionally biased region" description="Polar residues" evidence="5">
    <location>
        <begin position="159"/>
        <end position="169"/>
    </location>
</feature>
<dbReference type="EMBL" id="JANAVB010041816">
    <property type="protein sequence ID" value="KAJ6795571.1"/>
    <property type="molecule type" value="Genomic_DNA"/>
</dbReference>
<proteinExistence type="predicted"/>
<gene>
    <name evidence="8" type="ORF">M6B38_158385</name>
    <name evidence="7" type="ORF">M6B38_225390</name>
</gene>
<dbReference type="PANTHER" id="PTHR31150">
    <property type="entry name" value="EXPRESSED PROTEIN"/>
    <property type="match status" value="1"/>
</dbReference>
<evidence type="ECO:0000256" key="4">
    <source>
        <dbReference type="PROSITE-ProRule" id="PRU00175"/>
    </source>
</evidence>
<feature type="domain" description="RING-type" evidence="6">
    <location>
        <begin position="279"/>
        <end position="338"/>
    </location>
</feature>
<dbReference type="AlphaFoldDB" id="A0AAX6DV23"/>
<name>A0AAX6DV23_IRIPA</name>
<dbReference type="SMART" id="SM00184">
    <property type="entry name" value="RING"/>
    <property type="match status" value="1"/>
</dbReference>
<reference evidence="7" key="1">
    <citation type="journal article" date="2023" name="GigaByte">
        <title>Genome assembly of the bearded iris, Iris pallida Lam.</title>
        <authorList>
            <person name="Bruccoleri R.E."/>
            <person name="Oakeley E.J."/>
            <person name="Faust A.M.E."/>
            <person name="Altorfer M."/>
            <person name="Dessus-Babus S."/>
            <person name="Burckhardt D."/>
            <person name="Oertli M."/>
            <person name="Naumann U."/>
            <person name="Petersen F."/>
            <person name="Wong J."/>
        </authorList>
    </citation>
    <scope>NUCLEOTIDE SEQUENCE</scope>
    <source>
        <strain evidence="7">GSM-AAB239-AS_SAM_17_03QT</strain>
    </source>
</reference>
<feature type="compositionally biased region" description="Low complexity" evidence="5">
    <location>
        <begin position="140"/>
        <end position="151"/>
    </location>
</feature>
<dbReference type="SUPFAM" id="SSF57850">
    <property type="entry name" value="RING/U-box"/>
    <property type="match status" value="1"/>
</dbReference>
<evidence type="ECO:0000256" key="5">
    <source>
        <dbReference type="SAM" id="MobiDB-lite"/>
    </source>
</evidence>
<dbReference type="InterPro" id="IPR001841">
    <property type="entry name" value="Znf_RING"/>
</dbReference>
<evidence type="ECO:0000313" key="9">
    <source>
        <dbReference type="Proteomes" id="UP001140949"/>
    </source>
</evidence>
<accession>A0AAX6DV23</accession>
<evidence type="ECO:0000313" key="8">
    <source>
        <dbReference type="EMBL" id="KAJ6810223.1"/>
    </source>
</evidence>
<feature type="compositionally biased region" description="Basic and acidic residues" evidence="5">
    <location>
        <begin position="412"/>
        <end position="424"/>
    </location>
</feature>